<name>A0A2S0JV77_LYSSH</name>
<organism evidence="1 3">
    <name type="scientific">Lysinibacillus sphaericus</name>
    <name type="common">Bacillus sphaericus</name>
    <dbReference type="NCBI Taxonomy" id="1421"/>
    <lineage>
        <taxon>Bacteria</taxon>
        <taxon>Bacillati</taxon>
        <taxon>Bacillota</taxon>
        <taxon>Bacilli</taxon>
        <taxon>Bacillales</taxon>
        <taxon>Bacillaceae</taxon>
        <taxon>Lysinibacillus</taxon>
    </lineage>
</organism>
<evidence type="ECO:0000313" key="2">
    <source>
        <dbReference type="EMBL" id="SUV19683.1"/>
    </source>
</evidence>
<dbReference type="Pfam" id="PF24711">
    <property type="entry name" value="YxiG"/>
    <property type="match status" value="1"/>
</dbReference>
<dbReference type="AlphaFoldDB" id="A0A2S0JV77"/>
<dbReference type="EMBL" id="CP019980">
    <property type="protein sequence ID" value="AVK95042.1"/>
    <property type="molecule type" value="Genomic_DNA"/>
</dbReference>
<dbReference type="EMBL" id="UFSZ01000001">
    <property type="protein sequence ID" value="SUV19683.1"/>
    <property type="molecule type" value="Genomic_DNA"/>
</dbReference>
<reference evidence="2 4" key="2">
    <citation type="submission" date="2018-06" db="EMBL/GenBank/DDBJ databases">
        <authorList>
            <consortium name="Pathogen Informatics"/>
            <person name="Doyle S."/>
        </authorList>
    </citation>
    <scope>NUCLEOTIDE SEQUENCE [LARGE SCALE GENOMIC DNA]</scope>
    <source>
        <strain evidence="2 4">NCTC10338</strain>
    </source>
</reference>
<dbReference type="Proteomes" id="UP000238825">
    <property type="component" value="Chromosome"/>
</dbReference>
<dbReference type="Proteomes" id="UP000255295">
    <property type="component" value="Unassembled WGS sequence"/>
</dbReference>
<evidence type="ECO:0000313" key="1">
    <source>
        <dbReference type="EMBL" id="AVK95042.1"/>
    </source>
</evidence>
<evidence type="ECO:0000313" key="3">
    <source>
        <dbReference type="Proteomes" id="UP000238825"/>
    </source>
</evidence>
<proteinExistence type="predicted"/>
<accession>A0A2S0JV77</accession>
<reference evidence="1 3" key="1">
    <citation type="submission" date="2017-03" db="EMBL/GenBank/DDBJ databases">
        <title>The whole genome sequencing and assembly of Lysinibacillus sphaericus DSM 28T strain.</title>
        <authorList>
            <person name="Lee Y.-J."/>
            <person name="Yi H."/>
            <person name="Bahn Y.-S."/>
            <person name="Kim J.F."/>
            <person name="Lee D.-W."/>
        </authorList>
    </citation>
    <scope>NUCLEOTIDE SEQUENCE [LARGE SCALE GENOMIC DNA]</scope>
    <source>
        <strain evidence="1 3">DSM 28</strain>
    </source>
</reference>
<gene>
    <name evidence="1" type="ORF">LS41612_01350</name>
    <name evidence="2" type="ORF">NCTC10338_04537</name>
</gene>
<protein>
    <submittedName>
        <fullName evidence="1">Uncharacterized protein</fullName>
    </submittedName>
</protein>
<sequence>MEQEKIMEEIQTLLSEETAFGVVTNVDIGYFGETVKLVVAKKYKQEVLKKVVFFEQVLSLYMCQLEDIEGFRLNDYDYGDELLLTGISYHPDGFDKITIESLDSELKGIEEISSTTNFSFHINNKDYFFIEANRLVFEGKVYQDLIAPENKLKWEDES</sequence>
<evidence type="ECO:0000313" key="4">
    <source>
        <dbReference type="Proteomes" id="UP000255295"/>
    </source>
</evidence>
<dbReference type="InterPro" id="IPR057808">
    <property type="entry name" value="YxiG"/>
</dbReference>
<dbReference type="RefSeq" id="WP_024364342.1">
    <property type="nucleotide sequence ID" value="NZ_BJNS01000012.1"/>
</dbReference>
<dbReference type="GeneID" id="48274827"/>